<dbReference type="SUPFAM" id="SSF48264">
    <property type="entry name" value="Cytochrome P450"/>
    <property type="match status" value="1"/>
</dbReference>
<comment type="cofactor">
    <cofactor evidence="5">
        <name>heme</name>
        <dbReference type="ChEBI" id="CHEBI:30413"/>
    </cofactor>
</comment>
<dbReference type="CDD" id="cd11073">
    <property type="entry name" value="CYP76-like"/>
    <property type="match status" value="1"/>
</dbReference>
<reference evidence="8 9" key="1">
    <citation type="journal article" date="2015" name="Sci. Rep.">
        <title>The power of single molecule real-time sequencing technology in the de novo assembly of a eukaryotic genome.</title>
        <authorList>
            <person name="Sakai H."/>
            <person name="Naito K."/>
            <person name="Ogiso-Tanaka E."/>
            <person name="Takahashi Y."/>
            <person name="Iseki K."/>
            <person name="Muto C."/>
            <person name="Satou K."/>
            <person name="Teruya K."/>
            <person name="Shiroma A."/>
            <person name="Shimoji M."/>
            <person name="Hirano T."/>
            <person name="Itoh T."/>
            <person name="Kaga A."/>
            <person name="Tomooka N."/>
        </authorList>
    </citation>
    <scope>NUCLEOTIDE SEQUENCE [LARGE SCALE GENOMIC DNA]</scope>
    <source>
        <strain evidence="9">cv. Shumari</strain>
    </source>
</reference>
<dbReference type="PRINTS" id="PR00463">
    <property type="entry name" value="EP450I"/>
</dbReference>
<comment type="similarity">
    <text evidence="1 6">Belongs to the cytochrome P450 family.</text>
</comment>
<dbReference type="InterPro" id="IPR002401">
    <property type="entry name" value="Cyt_P450_E_grp-I"/>
</dbReference>
<feature type="transmembrane region" description="Helical" evidence="7">
    <location>
        <begin position="6"/>
        <end position="23"/>
    </location>
</feature>
<accession>A0A0S3SWF4</accession>
<evidence type="ECO:0000256" key="7">
    <source>
        <dbReference type="SAM" id="Phobius"/>
    </source>
</evidence>
<evidence type="ECO:0000256" key="5">
    <source>
        <dbReference type="PIRSR" id="PIRSR602401-1"/>
    </source>
</evidence>
<keyword evidence="5 6" id="KW-0349">Heme</keyword>
<keyword evidence="7" id="KW-1133">Transmembrane helix</keyword>
<evidence type="ECO:0000256" key="4">
    <source>
        <dbReference type="ARBA" id="ARBA00023004"/>
    </source>
</evidence>
<dbReference type="Proteomes" id="UP000291084">
    <property type="component" value="Chromosome 9"/>
</dbReference>
<dbReference type="GO" id="GO:0016705">
    <property type="term" value="F:oxidoreductase activity, acting on paired donors, with incorporation or reduction of molecular oxygen"/>
    <property type="evidence" value="ECO:0007669"/>
    <property type="project" value="InterPro"/>
</dbReference>
<dbReference type="FunFam" id="1.10.630.10:FF:000007">
    <property type="entry name" value="Cytochrome P450 76C4"/>
    <property type="match status" value="1"/>
</dbReference>
<evidence type="ECO:0000313" key="8">
    <source>
        <dbReference type="EMBL" id="BAT97206.1"/>
    </source>
</evidence>
<keyword evidence="6" id="KW-0503">Monooxygenase</keyword>
<keyword evidence="7" id="KW-0812">Transmembrane</keyword>
<dbReference type="InterPro" id="IPR036396">
    <property type="entry name" value="Cyt_P450_sf"/>
</dbReference>
<gene>
    <name evidence="8" type="primary">Vigan.09G058500</name>
    <name evidence="8" type="ORF">VIGAN_09058500</name>
</gene>
<evidence type="ECO:0000313" key="9">
    <source>
        <dbReference type="Proteomes" id="UP000291084"/>
    </source>
</evidence>
<dbReference type="PANTHER" id="PTHR47950:SF30">
    <property type="entry name" value="CYTOCHROME P450 FAMILY PROTEIN"/>
    <property type="match status" value="1"/>
</dbReference>
<evidence type="ECO:0000256" key="6">
    <source>
        <dbReference type="RuleBase" id="RU000461"/>
    </source>
</evidence>
<dbReference type="OrthoDB" id="1361712at2759"/>
<evidence type="ECO:0000256" key="3">
    <source>
        <dbReference type="ARBA" id="ARBA00023002"/>
    </source>
</evidence>
<dbReference type="Pfam" id="PF00067">
    <property type="entry name" value="p450"/>
    <property type="match status" value="1"/>
</dbReference>
<organism evidence="8 9">
    <name type="scientific">Vigna angularis var. angularis</name>
    <dbReference type="NCBI Taxonomy" id="157739"/>
    <lineage>
        <taxon>Eukaryota</taxon>
        <taxon>Viridiplantae</taxon>
        <taxon>Streptophyta</taxon>
        <taxon>Embryophyta</taxon>
        <taxon>Tracheophyta</taxon>
        <taxon>Spermatophyta</taxon>
        <taxon>Magnoliopsida</taxon>
        <taxon>eudicotyledons</taxon>
        <taxon>Gunneridae</taxon>
        <taxon>Pentapetalae</taxon>
        <taxon>rosids</taxon>
        <taxon>fabids</taxon>
        <taxon>Fabales</taxon>
        <taxon>Fabaceae</taxon>
        <taxon>Papilionoideae</taxon>
        <taxon>50 kb inversion clade</taxon>
        <taxon>NPAAA clade</taxon>
        <taxon>indigoferoid/millettioid clade</taxon>
        <taxon>Phaseoleae</taxon>
        <taxon>Vigna</taxon>
    </lineage>
</organism>
<dbReference type="GO" id="GO:0005506">
    <property type="term" value="F:iron ion binding"/>
    <property type="evidence" value="ECO:0007669"/>
    <property type="project" value="InterPro"/>
</dbReference>
<sequence>MDNVAFIQLILFAYLCIHIFFFSRSRKNTKYRKLPPGPPNYPIIGNILQLWPSKLHQELHKLSKTYGPIMTVKIGTITTVVISSPNIAKEALHKKDRALASRFIPESVQALSHDQSSVVFLPVSSKWNTLRKVCATKIFSTHQLDSTQSLRHRKMKELLDYLHENCEKGRAVDIGETAFTTVLNAISNTLFSLDLASYSSGVSQKFRSVISSVLAEASKPNVADYYPVFRRLDPQGARRRMKRYYRTLLDVFDCIVEERIQRVDSVDGNDVLESFLDITRRENSELTRHDVLHLFLQDLFVAGLDTTSATIEWVMAELLHNPEKLSKTKRELEKVFSESGFEPEDSTISKLTYLQAVVKETLRLHPTAPILIHKSVAEVDICGFQVPKDAQVLVNVWSMGRDSSIWTDPNSFVPERFLENEDFKGEDHGFIPFGSGRRMCPGVALANRIVHTMLASLLYHFDWKLADGEKPEDMDMTEKFSITLHKVKPLKTMPIRK</sequence>
<keyword evidence="4 5" id="KW-0408">Iron</keyword>
<dbReference type="InterPro" id="IPR001128">
    <property type="entry name" value="Cyt_P450"/>
</dbReference>
<evidence type="ECO:0008006" key="10">
    <source>
        <dbReference type="Google" id="ProtNLM"/>
    </source>
</evidence>
<keyword evidence="9" id="KW-1185">Reference proteome</keyword>
<dbReference type="Gene3D" id="1.10.630.10">
    <property type="entry name" value="Cytochrome P450"/>
    <property type="match status" value="1"/>
</dbReference>
<keyword evidence="3 6" id="KW-0560">Oxidoreductase</keyword>
<evidence type="ECO:0000256" key="2">
    <source>
        <dbReference type="ARBA" id="ARBA00022723"/>
    </source>
</evidence>
<protein>
    <recommendedName>
        <fullName evidence="10">Cytochrome P450</fullName>
    </recommendedName>
</protein>
<dbReference type="InterPro" id="IPR017972">
    <property type="entry name" value="Cyt_P450_CS"/>
</dbReference>
<keyword evidence="7" id="KW-0472">Membrane</keyword>
<dbReference type="GO" id="GO:0004497">
    <property type="term" value="F:monooxygenase activity"/>
    <property type="evidence" value="ECO:0007669"/>
    <property type="project" value="UniProtKB-KW"/>
</dbReference>
<name>A0A0S3SWF4_PHAAN</name>
<dbReference type="AlphaFoldDB" id="A0A0S3SWF4"/>
<dbReference type="GO" id="GO:0020037">
    <property type="term" value="F:heme binding"/>
    <property type="evidence" value="ECO:0007669"/>
    <property type="project" value="InterPro"/>
</dbReference>
<evidence type="ECO:0000256" key="1">
    <source>
        <dbReference type="ARBA" id="ARBA00010617"/>
    </source>
</evidence>
<dbReference type="PANTHER" id="PTHR47950">
    <property type="entry name" value="CYTOCHROME P450, FAMILY 76, SUBFAMILY C, POLYPEPTIDE 5-RELATED"/>
    <property type="match status" value="1"/>
</dbReference>
<dbReference type="PROSITE" id="PS00086">
    <property type="entry name" value="CYTOCHROME_P450"/>
    <property type="match status" value="1"/>
</dbReference>
<dbReference type="EMBL" id="AP015042">
    <property type="protein sequence ID" value="BAT97206.1"/>
    <property type="molecule type" value="Genomic_DNA"/>
</dbReference>
<feature type="binding site" description="axial binding residue" evidence="5">
    <location>
        <position position="440"/>
    </location>
    <ligand>
        <name>heme</name>
        <dbReference type="ChEBI" id="CHEBI:30413"/>
    </ligand>
    <ligandPart>
        <name>Fe</name>
        <dbReference type="ChEBI" id="CHEBI:18248"/>
    </ligandPart>
</feature>
<proteinExistence type="inferred from homology"/>
<keyword evidence="2 5" id="KW-0479">Metal-binding</keyword>
<dbReference type="PRINTS" id="PR00385">
    <property type="entry name" value="P450"/>
</dbReference>